<reference evidence="1" key="1">
    <citation type="journal article" date="2020" name="bioRxiv">
        <title>Chromosome-level reference genome of the European wasp spider Argiope bruennichi: a resource for studies on range expansion and evolutionary adaptation.</title>
        <authorList>
            <person name="Sheffer M.M."/>
            <person name="Hoppe A."/>
            <person name="Krehenwinkel H."/>
            <person name="Uhl G."/>
            <person name="Kuss A.W."/>
            <person name="Jensen L."/>
            <person name="Jensen C."/>
            <person name="Gillespie R.G."/>
            <person name="Hoff K.J."/>
            <person name="Prost S."/>
        </authorList>
    </citation>
    <scope>NUCLEOTIDE SEQUENCE</scope>
</reference>
<evidence type="ECO:0000313" key="1">
    <source>
        <dbReference type="EMBL" id="KAF8767135.1"/>
    </source>
</evidence>
<protein>
    <submittedName>
        <fullName evidence="1">Uncharacterized protein</fullName>
    </submittedName>
</protein>
<reference evidence="1" key="2">
    <citation type="submission" date="2020-06" db="EMBL/GenBank/DDBJ databases">
        <authorList>
            <person name="Sheffer M."/>
        </authorList>
    </citation>
    <scope>NUCLEOTIDE SEQUENCE</scope>
</reference>
<proteinExistence type="predicted"/>
<keyword evidence="2" id="KW-1185">Reference proteome</keyword>
<organism evidence="1 2">
    <name type="scientific">Argiope bruennichi</name>
    <name type="common">Wasp spider</name>
    <name type="synonym">Aranea bruennichi</name>
    <dbReference type="NCBI Taxonomy" id="94029"/>
    <lineage>
        <taxon>Eukaryota</taxon>
        <taxon>Metazoa</taxon>
        <taxon>Ecdysozoa</taxon>
        <taxon>Arthropoda</taxon>
        <taxon>Chelicerata</taxon>
        <taxon>Arachnida</taxon>
        <taxon>Araneae</taxon>
        <taxon>Araneomorphae</taxon>
        <taxon>Entelegynae</taxon>
        <taxon>Araneoidea</taxon>
        <taxon>Araneidae</taxon>
        <taxon>Argiope</taxon>
    </lineage>
</organism>
<dbReference type="EMBL" id="JABXBU010002230">
    <property type="protein sequence ID" value="KAF8767135.1"/>
    <property type="molecule type" value="Genomic_DNA"/>
</dbReference>
<comment type="caution">
    <text evidence="1">The sequence shown here is derived from an EMBL/GenBank/DDBJ whole genome shotgun (WGS) entry which is preliminary data.</text>
</comment>
<dbReference type="Proteomes" id="UP000807504">
    <property type="component" value="Unassembled WGS sequence"/>
</dbReference>
<gene>
    <name evidence="1" type="ORF">HNY73_020126</name>
</gene>
<sequence length="66" mass="7514">MWKAPRFVETDNILTSALDVPELHRAAKKFLPTKDDIVLANISQVWNYLGIADTISHFEERGTTDN</sequence>
<accession>A0A8T0EA97</accession>
<dbReference type="AlphaFoldDB" id="A0A8T0EA97"/>
<name>A0A8T0EA97_ARGBR</name>
<evidence type="ECO:0000313" key="2">
    <source>
        <dbReference type="Proteomes" id="UP000807504"/>
    </source>
</evidence>